<evidence type="ECO:0000313" key="5">
    <source>
        <dbReference type="Proteomes" id="UP000054717"/>
    </source>
</evidence>
<dbReference type="Gene3D" id="3.10.580.10">
    <property type="entry name" value="CBS-domain"/>
    <property type="match status" value="1"/>
</dbReference>
<feature type="domain" description="CBS" evidence="3">
    <location>
        <begin position="89"/>
        <end position="144"/>
    </location>
</feature>
<dbReference type="STRING" id="326475.AWB66_00094"/>
<dbReference type="Proteomes" id="UP000054717">
    <property type="component" value="Unassembled WGS sequence"/>
</dbReference>
<organism evidence="4 5">
    <name type="scientific">Caballeronia telluris</name>
    <dbReference type="NCBI Taxonomy" id="326475"/>
    <lineage>
        <taxon>Bacteria</taxon>
        <taxon>Pseudomonadati</taxon>
        <taxon>Pseudomonadota</taxon>
        <taxon>Betaproteobacteria</taxon>
        <taxon>Burkholderiales</taxon>
        <taxon>Burkholderiaceae</taxon>
        <taxon>Caballeronia</taxon>
    </lineage>
</organism>
<reference evidence="4" key="1">
    <citation type="submission" date="2016-01" db="EMBL/GenBank/DDBJ databases">
        <authorList>
            <person name="Peeters Charlotte."/>
        </authorList>
    </citation>
    <scope>NUCLEOTIDE SEQUENCE</scope>
    <source>
        <strain evidence="4">LMG 22936</strain>
    </source>
</reference>
<keyword evidence="1 2" id="KW-0129">CBS domain</keyword>
<dbReference type="SMART" id="SM00116">
    <property type="entry name" value="CBS"/>
    <property type="match status" value="2"/>
</dbReference>
<dbReference type="EMBL" id="FCNZ02000001">
    <property type="protein sequence ID" value="SAL09495.1"/>
    <property type="molecule type" value="Genomic_DNA"/>
</dbReference>
<evidence type="ECO:0000256" key="2">
    <source>
        <dbReference type="PROSITE-ProRule" id="PRU00703"/>
    </source>
</evidence>
<keyword evidence="5" id="KW-1185">Reference proteome</keyword>
<feature type="domain" description="CBS" evidence="3">
    <location>
        <begin position="24"/>
        <end position="80"/>
    </location>
</feature>
<gene>
    <name evidence="4" type="ORF">AWB66_00094</name>
</gene>
<dbReference type="InterPro" id="IPR051257">
    <property type="entry name" value="Diverse_CBS-Domain"/>
</dbReference>
<dbReference type="PANTHER" id="PTHR43080:SF2">
    <property type="entry name" value="CBS DOMAIN-CONTAINING PROTEIN"/>
    <property type="match status" value="1"/>
</dbReference>
<sequence>MKQTVTSPEQLLRYKTLSELLAGKPPGAYTVAPDASVLSALQTMADKDVGALVVLDRRQLVGVFSERDYARKIVLTGKTSKETPVADVMSAEVHFVSPEHTVPQCMELMTGKRIRHLPVVADGEVIGMLSIGDLLKEMLAHHEQLLRRMAIEQTILLTADPSSY</sequence>
<name>A0A158EPL2_9BURK</name>
<evidence type="ECO:0000256" key="1">
    <source>
        <dbReference type="ARBA" id="ARBA00023122"/>
    </source>
</evidence>
<proteinExistence type="predicted"/>
<dbReference type="Pfam" id="PF00571">
    <property type="entry name" value="CBS"/>
    <property type="match status" value="2"/>
</dbReference>
<dbReference type="SUPFAM" id="SSF54631">
    <property type="entry name" value="CBS-domain pair"/>
    <property type="match status" value="1"/>
</dbReference>
<dbReference type="CDD" id="cd04623">
    <property type="entry name" value="CBS_pair_bac_euk"/>
    <property type="match status" value="1"/>
</dbReference>
<evidence type="ECO:0000259" key="3">
    <source>
        <dbReference type="PROSITE" id="PS51371"/>
    </source>
</evidence>
<dbReference type="InterPro" id="IPR044725">
    <property type="entry name" value="CBSX3_CBS_dom"/>
</dbReference>
<dbReference type="InterPro" id="IPR000644">
    <property type="entry name" value="CBS_dom"/>
</dbReference>
<accession>A0A158EPL2</accession>
<dbReference type="AlphaFoldDB" id="A0A158EPL2"/>
<dbReference type="RefSeq" id="WP_087628758.1">
    <property type="nucleotide sequence ID" value="NZ_FCNZ02000001.1"/>
</dbReference>
<protein>
    <submittedName>
        <fullName evidence="4">CBS domain-containing protein</fullName>
    </submittedName>
</protein>
<evidence type="ECO:0000313" key="4">
    <source>
        <dbReference type="EMBL" id="SAL09495.1"/>
    </source>
</evidence>
<comment type="caution">
    <text evidence="4">The sequence shown here is derived from an EMBL/GenBank/DDBJ whole genome shotgun (WGS) entry which is preliminary data.</text>
</comment>
<dbReference type="PROSITE" id="PS51371">
    <property type="entry name" value="CBS"/>
    <property type="match status" value="2"/>
</dbReference>
<dbReference type="InterPro" id="IPR046342">
    <property type="entry name" value="CBS_dom_sf"/>
</dbReference>
<dbReference type="PANTHER" id="PTHR43080">
    <property type="entry name" value="CBS DOMAIN-CONTAINING PROTEIN CBSX3, MITOCHONDRIAL"/>
    <property type="match status" value="1"/>
</dbReference>